<accession>A0ABN7XL98</accession>
<feature type="compositionally biased region" description="Polar residues" evidence="1">
    <location>
        <begin position="1"/>
        <end position="21"/>
    </location>
</feature>
<evidence type="ECO:0000313" key="2">
    <source>
        <dbReference type="EMBL" id="CAG8856096.1"/>
    </source>
</evidence>
<sequence length="43" mass="4746">MATTPPKTRTYTGRDVTTPTDSNDEITPGRKMATPTRTHIGRD</sequence>
<dbReference type="EMBL" id="CAJVQB010156142">
    <property type="protein sequence ID" value="CAG8856096.1"/>
    <property type="molecule type" value="Genomic_DNA"/>
</dbReference>
<comment type="caution">
    <text evidence="2">The sequence shown here is derived from an EMBL/GenBank/DDBJ whole genome shotgun (WGS) entry which is preliminary data.</text>
</comment>
<feature type="region of interest" description="Disordered" evidence="1">
    <location>
        <begin position="1"/>
        <end position="43"/>
    </location>
</feature>
<gene>
    <name evidence="2" type="ORF">GMARGA_LOCUS44917</name>
</gene>
<reference evidence="2 3" key="1">
    <citation type="submission" date="2021-06" db="EMBL/GenBank/DDBJ databases">
        <authorList>
            <person name="Kallberg Y."/>
            <person name="Tangrot J."/>
            <person name="Rosling A."/>
        </authorList>
    </citation>
    <scope>NUCLEOTIDE SEQUENCE [LARGE SCALE GENOMIC DNA]</scope>
    <source>
        <strain evidence="2 3">120-4 pot B 10/14</strain>
    </source>
</reference>
<evidence type="ECO:0000313" key="3">
    <source>
        <dbReference type="Proteomes" id="UP000789901"/>
    </source>
</evidence>
<keyword evidence="3" id="KW-1185">Reference proteome</keyword>
<protein>
    <submittedName>
        <fullName evidence="2">46379_t:CDS:1</fullName>
    </submittedName>
</protein>
<proteinExistence type="predicted"/>
<dbReference type="Proteomes" id="UP000789901">
    <property type="component" value="Unassembled WGS sequence"/>
</dbReference>
<feature type="non-terminal residue" evidence="2">
    <location>
        <position position="43"/>
    </location>
</feature>
<name>A0ABN7XL98_GIGMA</name>
<evidence type="ECO:0000256" key="1">
    <source>
        <dbReference type="SAM" id="MobiDB-lite"/>
    </source>
</evidence>
<organism evidence="2 3">
    <name type="scientific">Gigaspora margarita</name>
    <dbReference type="NCBI Taxonomy" id="4874"/>
    <lineage>
        <taxon>Eukaryota</taxon>
        <taxon>Fungi</taxon>
        <taxon>Fungi incertae sedis</taxon>
        <taxon>Mucoromycota</taxon>
        <taxon>Glomeromycotina</taxon>
        <taxon>Glomeromycetes</taxon>
        <taxon>Diversisporales</taxon>
        <taxon>Gigasporaceae</taxon>
        <taxon>Gigaspora</taxon>
    </lineage>
</organism>